<keyword evidence="3" id="KW-0479">Metal-binding</keyword>
<dbReference type="PROSITE" id="PS51379">
    <property type="entry name" value="4FE4S_FER_2"/>
    <property type="match status" value="1"/>
</dbReference>
<keyword evidence="2" id="KW-0004">4Fe-4S</keyword>
<dbReference type="Proteomes" id="UP001304683">
    <property type="component" value="Chromosome"/>
</dbReference>
<keyword evidence="4" id="KW-0677">Repeat</keyword>
<dbReference type="InterPro" id="IPR009051">
    <property type="entry name" value="Helical_ferredxn"/>
</dbReference>
<feature type="compositionally biased region" description="Low complexity" evidence="8">
    <location>
        <begin position="35"/>
        <end position="45"/>
    </location>
</feature>
<dbReference type="PROSITE" id="PS00198">
    <property type="entry name" value="4FE4S_FER_1"/>
    <property type="match status" value="1"/>
</dbReference>
<feature type="region of interest" description="Disordered" evidence="8">
    <location>
        <begin position="566"/>
        <end position="636"/>
    </location>
</feature>
<proteinExistence type="predicted"/>
<dbReference type="SUPFAM" id="SSF46548">
    <property type="entry name" value="alpha-helical ferredoxin"/>
    <property type="match status" value="1"/>
</dbReference>
<evidence type="ECO:0000256" key="3">
    <source>
        <dbReference type="ARBA" id="ARBA00022723"/>
    </source>
</evidence>
<gene>
    <name evidence="10" type="ORF">Q5761_08725</name>
</gene>
<dbReference type="RefSeq" id="WP_318750282.1">
    <property type="nucleotide sequence ID" value="NZ_CP132508.1"/>
</dbReference>
<evidence type="ECO:0000259" key="9">
    <source>
        <dbReference type="PROSITE" id="PS51379"/>
    </source>
</evidence>
<evidence type="ECO:0000313" key="10">
    <source>
        <dbReference type="EMBL" id="WPD18447.1"/>
    </source>
</evidence>
<keyword evidence="1" id="KW-0813">Transport</keyword>
<reference evidence="10 11" key="1">
    <citation type="submission" date="2023-08" db="EMBL/GenBank/DDBJ databases">
        <title>Genome sequence of Thermaerobacter compostii strain Ins1, a spore-forming filamentous bacterium isolated from a deep geothermal reservoir.</title>
        <authorList>
            <person name="Bregnard D."/>
            <person name="Gonzalez D."/>
            <person name="Junier P."/>
        </authorList>
    </citation>
    <scope>NUCLEOTIDE SEQUENCE [LARGE SCALE GENOMIC DNA]</scope>
    <source>
        <strain evidence="10 11">Ins1</strain>
    </source>
</reference>
<sequence length="1017" mass="104699">MHSAPFDHHQAGTAPTRSMAGSLGNTPGSSGGPAGATPSPAHGPSHGPALSSTTQPASLSHRPPAEPFRQRAAAALRDDFLRVAVPRATYRQHYGRQEALAQLGDPLKWRERARSIRARTIAQIDRYLDQAVAAVKARGGHVHRAATAGEAVEAILGIIHRAGARRVVKSKSMVTEEIHLNPHLEAAGIEVVETDLGEYIIQLAGHRPSHIVAPAVHLSQHQIREIFSREAGRPLPDDAVALAAFARQQLRQKFLRAGVGISGVNFLVAESGTVVLVTNEGNGRMVTSLPRVHIAVMGMERVVPTWADLAVLLEVLARSATGQKITVYTTFVGGPRRPGEADGPEEFHLVIVDNGRSNLLGTRFQEALHCIRCGACLNACPVYRQIGGHPYGGVYSGPIGAVITPLLGGLDGWDDLPYASSLCGACYEACPVMIPLHDLLVDLREEVVNRRRPAREAAYGDAGPRARPSGAAGRKAATAAGGEAGASGPEAGGGEREAAVWTGATREASGGEGLHGLRHRAEAWAFRLWRWAFTDPRRYRLVARLAAWLQVPWLVQDEPAGAAAGAAQGVAAPGTNAPATTEAGTTASGTTAPGTAVPGVTEAADRTGGWPQGAGTPPAVTTSGAPAGDVTTTGGDAAFSGRVAGAAPDDAVAGAAGGAYGTGSPVEPVELMAGAVLRGGPGPLGAWTASRDFPAVASRPFHARWAELARETEPAVTRTGEPGAGSAADRSAASASIEEGVNPGGAAGRQFARPTVPASPGAAPLAGSRPQETGKRTAAAGPALDPFPVVASGPTAGLPRADHPGPDPATWPERFGRELEAVHGTWTRVHGSTPEATASACAAACAEYARAHGLRRVVAWDPAAPDLPEGAGPVLEAVLHALEEAGCQVTRWRGDRQRQAPSSLRQAAATADLGIVAAHFAVAASGTAAVVHGPGRGRAVSLLPEHLVILVPGTVLVPTLAEAIVGLSGRYGVADPTTAPQNVTFITGPSKSSDIELHPVVGVHGPRHVHAVIYGTQ</sequence>
<keyword evidence="6" id="KW-0408">Iron</keyword>
<dbReference type="Pfam" id="PF02589">
    <property type="entry name" value="LUD_dom"/>
    <property type="match status" value="2"/>
</dbReference>
<name>A0ABZ0QLT6_9FIRM</name>
<dbReference type="Gene3D" id="1.10.1060.10">
    <property type="entry name" value="Alpha-helical ferredoxin"/>
    <property type="match status" value="1"/>
</dbReference>
<dbReference type="EMBL" id="CP132508">
    <property type="protein sequence ID" value="WPD18447.1"/>
    <property type="molecule type" value="Genomic_DNA"/>
</dbReference>
<keyword evidence="7" id="KW-0411">Iron-sulfur</keyword>
<evidence type="ECO:0000256" key="6">
    <source>
        <dbReference type="ARBA" id="ARBA00023004"/>
    </source>
</evidence>
<dbReference type="Gene3D" id="3.40.50.10420">
    <property type="entry name" value="NagB/RpiA/CoA transferase-like"/>
    <property type="match status" value="2"/>
</dbReference>
<dbReference type="SUPFAM" id="SSF100950">
    <property type="entry name" value="NagB/RpiA/CoA transferase-like"/>
    <property type="match status" value="2"/>
</dbReference>
<evidence type="ECO:0000256" key="8">
    <source>
        <dbReference type="SAM" id="MobiDB-lite"/>
    </source>
</evidence>
<dbReference type="InterPro" id="IPR017900">
    <property type="entry name" value="4Fe4S_Fe_S_CS"/>
</dbReference>
<organism evidence="10 11">
    <name type="scientific">Thermaerobacter composti</name>
    <dbReference type="NCBI Taxonomy" id="554949"/>
    <lineage>
        <taxon>Bacteria</taxon>
        <taxon>Bacillati</taxon>
        <taxon>Bacillota</taxon>
        <taxon>Clostridia</taxon>
        <taxon>Eubacteriales</taxon>
        <taxon>Clostridiales Family XVII. Incertae Sedis</taxon>
        <taxon>Thermaerobacter</taxon>
    </lineage>
</organism>
<dbReference type="Pfam" id="PF13183">
    <property type="entry name" value="Fer4_8"/>
    <property type="match status" value="1"/>
</dbReference>
<dbReference type="InterPro" id="IPR004452">
    <property type="entry name" value="LutB/LldF"/>
</dbReference>
<feature type="region of interest" description="Disordered" evidence="8">
    <location>
        <begin position="454"/>
        <end position="498"/>
    </location>
</feature>
<dbReference type="InterPro" id="IPR017896">
    <property type="entry name" value="4Fe4S_Fe-S-bd"/>
</dbReference>
<accession>A0ABZ0QLT6</accession>
<feature type="domain" description="4Fe-4S ferredoxin-type" evidence="9">
    <location>
        <begin position="360"/>
        <end position="391"/>
    </location>
</feature>
<feature type="compositionally biased region" description="Basic and acidic residues" evidence="8">
    <location>
        <begin position="1"/>
        <end position="10"/>
    </location>
</feature>
<feature type="compositionally biased region" description="Low complexity" evidence="8">
    <location>
        <begin position="724"/>
        <end position="736"/>
    </location>
</feature>
<keyword evidence="5" id="KW-0249">Electron transport</keyword>
<feature type="compositionally biased region" description="Polar residues" evidence="8">
    <location>
        <begin position="619"/>
        <end position="634"/>
    </location>
</feature>
<evidence type="ECO:0000256" key="2">
    <source>
        <dbReference type="ARBA" id="ARBA00022485"/>
    </source>
</evidence>
<dbReference type="InterPro" id="IPR037171">
    <property type="entry name" value="NagB/RpiA_transferase-like"/>
</dbReference>
<dbReference type="InterPro" id="IPR003741">
    <property type="entry name" value="LUD_dom"/>
</dbReference>
<feature type="compositionally biased region" description="Low complexity" evidence="8">
    <location>
        <begin position="462"/>
        <end position="489"/>
    </location>
</feature>
<dbReference type="InterPro" id="IPR024185">
    <property type="entry name" value="FTHF_cligase-like_sf"/>
</dbReference>
<feature type="region of interest" description="Disordered" evidence="8">
    <location>
        <begin position="710"/>
        <end position="787"/>
    </location>
</feature>
<keyword evidence="11" id="KW-1185">Reference proteome</keyword>
<evidence type="ECO:0000256" key="1">
    <source>
        <dbReference type="ARBA" id="ARBA00022448"/>
    </source>
</evidence>
<feature type="compositionally biased region" description="Low complexity" evidence="8">
    <location>
        <begin position="566"/>
        <end position="601"/>
    </location>
</feature>
<dbReference type="PANTHER" id="PTHR47153">
    <property type="entry name" value="LACTATE UTILIZATION PROTEIN B"/>
    <property type="match status" value="1"/>
</dbReference>
<evidence type="ECO:0000313" key="11">
    <source>
        <dbReference type="Proteomes" id="UP001304683"/>
    </source>
</evidence>
<evidence type="ECO:0000256" key="4">
    <source>
        <dbReference type="ARBA" id="ARBA00022737"/>
    </source>
</evidence>
<feature type="compositionally biased region" description="Low complexity" evidence="8">
    <location>
        <begin position="758"/>
        <end position="770"/>
    </location>
</feature>
<dbReference type="PANTHER" id="PTHR47153:SF2">
    <property type="entry name" value="LACTATE UTILIZATION PROTEIN B"/>
    <property type="match status" value="1"/>
</dbReference>
<dbReference type="NCBIfam" id="TIGR00273">
    <property type="entry name" value="LutB/LldF family L-lactate oxidation iron-sulfur protein"/>
    <property type="match status" value="1"/>
</dbReference>
<evidence type="ECO:0000256" key="7">
    <source>
        <dbReference type="ARBA" id="ARBA00023014"/>
    </source>
</evidence>
<feature type="region of interest" description="Disordered" evidence="8">
    <location>
        <begin position="1"/>
        <end position="65"/>
    </location>
</feature>
<protein>
    <submittedName>
        <fullName evidence="10">LutB/LldF family L-lactate oxidation iron-sulfur protein</fullName>
    </submittedName>
</protein>
<evidence type="ECO:0000256" key="5">
    <source>
        <dbReference type="ARBA" id="ARBA00022982"/>
    </source>
</evidence>